<evidence type="ECO:0000313" key="2">
    <source>
        <dbReference type="Proteomes" id="UP000289238"/>
    </source>
</evidence>
<dbReference type="EMBL" id="QOVM01000002">
    <property type="protein sequence ID" value="RXG23506.1"/>
    <property type="molecule type" value="Genomic_DNA"/>
</dbReference>
<dbReference type="Pfam" id="PF20001">
    <property type="entry name" value="DUF6428"/>
    <property type="match status" value="1"/>
</dbReference>
<dbReference type="InterPro" id="IPR045534">
    <property type="entry name" value="DUF6428"/>
</dbReference>
<name>A0A4Q0PB05_9FLAO</name>
<reference evidence="1 2" key="1">
    <citation type="submission" date="2018-07" db="EMBL/GenBank/DDBJ databases">
        <title>Leeuwenhoekiella genomics.</title>
        <authorList>
            <person name="Tahon G."/>
            <person name="Willems A."/>
        </authorList>
    </citation>
    <scope>NUCLEOTIDE SEQUENCE [LARGE SCALE GENOMIC DNA]</scope>
    <source>
        <strain evidence="1 2">LMG 22550</strain>
    </source>
</reference>
<dbReference type="AlphaFoldDB" id="A0A4Q0PB05"/>
<protein>
    <submittedName>
        <fullName evidence="1">Uncharacterized protein</fullName>
    </submittedName>
</protein>
<sequence>MKVSEFKEYLFKAIKIGFELPNGKLIPAHYNMAELLIRKDTYVDKDKKINNREYVILNFKNLDRYNHRLNPNKILELIEKYEEILPISQFDIEVAYFEECLKLYHLEIGAKYLKLINTVLDYQELTANQHKTNTPLVDAAADPSLPGNGCC</sequence>
<proteinExistence type="predicted"/>
<dbReference type="RefSeq" id="WP_128757026.1">
    <property type="nucleotide sequence ID" value="NZ_QOVM01000002.1"/>
</dbReference>
<keyword evidence="2" id="KW-1185">Reference proteome</keyword>
<comment type="caution">
    <text evidence="1">The sequence shown here is derived from an EMBL/GenBank/DDBJ whole genome shotgun (WGS) entry which is preliminary data.</text>
</comment>
<gene>
    <name evidence="1" type="ORF">DSM00_1120</name>
</gene>
<dbReference type="Proteomes" id="UP000289238">
    <property type="component" value="Unassembled WGS sequence"/>
</dbReference>
<organism evidence="1 2">
    <name type="scientific">Leeuwenhoekiella aequorea</name>
    <dbReference type="NCBI Taxonomy" id="283736"/>
    <lineage>
        <taxon>Bacteria</taxon>
        <taxon>Pseudomonadati</taxon>
        <taxon>Bacteroidota</taxon>
        <taxon>Flavobacteriia</taxon>
        <taxon>Flavobacteriales</taxon>
        <taxon>Flavobacteriaceae</taxon>
        <taxon>Leeuwenhoekiella</taxon>
    </lineage>
</organism>
<accession>A0A4Q0PB05</accession>
<dbReference type="OrthoDB" id="1451282at2"/>
<evidence type="ECO:0000313" key="1">
    <source>
        <dbReference type="EMBL" id="RXG23506.1"/>
    </source>
</evidence>